<dbReference type="Gene3D" id="1.10.10.10">
    <property type="entry name" value="Winged helix-like DNA-binding domain superfamily/Winged helix DNA-binding domain"/>
    <property type="match status" value="1"/>
</dbReference>
<dbReference type="InterPro" id="IPR039425">
    <property type="entry name" value="RNA_pol_sigma-70-like"/>
</dbReference>
<dbReference type="AlphaFoldDB" id="A0A5C1AH06"/>
<dbReference type="SUPFAM" id="SSF88659">
    <property type="entry name" value="Sigma3 and sigma4 domains of RNA polymerase sigma factors"/>
    <property type="match status" value="1"/>
</dbReference>
<dbReference type="InterPro" id="IPR013324">
    <property type="entry name" value="RNA_pol_sigma_r3/r4-like"/>
</dbReference>
<accession>A0A5C1AH06</accession>
<evidence type="ECO:0000256" key="4">
    <source>
        <dbReference type="ARBA" id="ARBA00023163"/>
    </source>
</evidence>
<evidence type="ECO:0000256" key="3">
    <source>
        <dbReference type="ARBA" id="ARBA00023125"/>
    </source>
</evidence>
<name>A0A5C1AH06_9BACT</name>
<keyword evidence="2" id="KW-0731">Sigma factor</keyword>
<evidence type="ECO:0000313" key="6">
    <source>
        <dbReference type="EMBL" id="QEL16394.1"/>
    </source>
</evidence>
<proteinExistence type="predicted"/>
<evidence type="ECO:0000313" key="7">
    <source>
        <dbReference type="Proteomes" id="UP000324974"/>
    </source>
</evidence>
<dbReference type="PANTHER" id="PTHR43133:SF8">
    <property type="entry name" value="RNA POLYMERASE SIGMA FACTOR HI_1459-RELATED"/>
    <property type="match status" value="1"/>
</dbReference>
<evidence type="ECO:0000256" key="1">
    <source>
        <dbReference type="ARBA" id="ARBA00023015"/>
    </source>
</evidence>
<dbReference type="PANTHER" id="PTHR43133">
    <property type="entry name" value="RNA POLYMERASE ECF-TYPE SIGMA FACTO"/>
    <property type="match status" value="1"/>
</dbReference>
<dbReference type="GO" id="GO:0006352">
    <property type="term" value="P:DNA-templated transcription initiation"/>
    <property type="evidence" value="ECO:0007669"/>
    <property type="project" value="InterPro"/>
</dbReference>
<sequence length="205" mass="22912">MDNQHTTAVVQRYLDELAGDGPAEPVVRALLDRAARRLHQLCATLLHRNYPRLTRPPLNLQSDEMLSAVVERLLKALREARPTTVRQFFALAAQHTRWELNDLARRLDQQPRAVAVIEGLVPALPGSDSGLSTECRRIIAAIDALPPDEREVFDLVRMQGMAQIEVAEVLGVTPKTVKRRLDRGLVLLTERLGDLRPDDTPPEAS</sequence>
<keyword evidence="4" id="KW-0804">Transcription</keyword>
<keyword evidence="3" id="KW-0238">DNA-binding</keyword>
<reference evidence="7" key="1">
    <citation type="submission" date="2019-08" db="EMBL/GenBank/DDBJ databases">
        <title>Limnoglobus roseus gen. nov., sp. nov., a novel freshwater planctomycete with a giant genome from the family Gemmataceae.</title>
        <authorList>
            <person name="Kulichevskaya I.S."/>
            <person name="Naumoff D.G."/>
            <person name="Miroshnikov K."/>
            <person name="Ivanova A."/>
            <person name="Philippov D.A."/>
            <person name="Hakobyan A."/>
            <person name="Rijpstra I.C."/>
            <person name="Sinninghe Damste J.S."/>
            <person name="Liesack W."/>
            <person name="Dedysh S.N."/>
        </authorList>
    </citation>
    <scope>NUCLEOTIDE SEQUENCE [LARGE SCALE GENOMIC DNA]</scope>
    <source>
        <strain evidence="7">PX52</strain>
    </source>
</reference>
<dbReference type="Proteomes" id="UP000324974">
    <property type="component" value="Chromosome"/>
</dbReference>
<dbReference type="RefSeq" id="WP_149111135.1">
    <property type="nucleotide sequence ID" value="NZ_CP042425.1"/>
</dbReference>
<protein>
    <submittedName>
        <fullName evidence="6">Sigma-70 family RNA polymerase sigma factor</fullName>
    </submittedName>
</protein>
<gene>
    <name evidence="6" type="ORF">PX52LOC_03347</name>
</gene>
<keyword evidence="7" id="KW-1185">Reference proteome</keyword>
<dbReference type="CDD" id="cd06171">
    <property type="entry name" value="Sigma70_r4"/>
    <property type="match status" value="1"/>
</dbReference>
<dbReference type="InterPro" id="IPR013249">
    <property type="entry name" value="RNA_pol_sigma70_r4_t2"/>
</dbReference>
<dbReference type="KEGG" id="lrs:PX52LOC_03347"/>
<dbReference type="OrthoDB" id="278404at2"/>
<evidence type="ECO:0000259" key="5">
    <source>
        <dbReference type="Pfam" id="PF08281"/>
    </source>
</evidence>
<dbReference type="GO" id="GO:0003677">
    <property type="term" value="F:DNA binding"/>
    <property type="evidence" value="ECO:0007669"/>
    <property type="project" value="UniProtKB-KW"/>
</dbReference>
<dbReference type="Pfam" id="PF08281">
    <property type="entry name" value="Sigma70_r4_2"/>
    <property type="match status" value="1"/>
</dbReference>
<dbReference type="EMBL" id="CP042425">
    <property type="protein sequence ID" value="QEL16394.1"/>
    <property type="molecule type" value="Genomic_DNA"/>
</dbReference>
<dbReference type="NCBIfam" id="TIGR02937">
    <property type="entry name" value="sigma70-ECF"/>
    <property type="match status" value="1"/>
</dbReference>
<evidence type="ECO:0000256" key="2">
    <source>
        <dbReference type="ARBA" id="ARBA00023082"/>
    </source>
</evidence>
<dbReference type="InterPro" id="IPR036388">
    <property type="entry name" value="WH-like_DNA-bd_sf"/>
</dbReference>
<dbReference type="GO" id="GO:0016987">
    <property type="term" value="F:sigma factor activity"/>
    <property type="evidence" value="ECO:0007669"/>
    <property type="project" value="UniProtKB-KW"/>
</dbReference>
<organism evidence="6 7">
    <name type="scientific">Limnoglobus roseus</name>
    <dbReference type="NCBI Taxonomy" id="2598579"/>
    <lineage>
        <taxon>Bacteria</taxon>
        <taxon>Pseudomonadati</taxon>
        <taxon>Planctomycetota</taxon>
        <taxon>Planctomycetia</taxon>
        <taxon>Gemmatales</taxon>
        <taxon>Gemmataceae</taxon>
        <taxon>Limnoglobus</taxon>
    </lineage>
</organism>
<feature type="domain" description="RNA polymerase sigma factor 70 region 4 type 2" evidence="5">
    <location>
        <begin position="136"/>
        <end position="186"/>
    </location>
</feature>
<dbReference type="InterPro" id="IPR014284">
    <property type="entry name" value="RNA_pol_sigma-70_dom"/>
</dbReference>
<keyword evidence="1" id="KW-0805">Transcription regulation</keyword>